<dbReference type="GO" id="GO:0004888">
    <property type="term" value="F:transmembrane signaling receptor activity"/>
    <property type="evidence" value="ECO:0007669"/>
    <property type="project" value="TreeGrafter"/>
</dbReference>
<protein>
    <submittedName>
        <fullName evidence="8">Uncharacterized LOC107665155</fullName>
    </submittedName>
</protein>
<reference evidence="8" key="2">
    <citation type="submission" date="2025-09" db="UniProtKB">
        <authorList>
            <consortium name="Ensembl"/>
        </authorList>
    </citation>
    <scope>IDENTIFICATION</scope>
</reference>
<evidence type="ECO:0000256" key="3">
    <source>
        <dbReference type="ARBA" id="ARBA00023136"/>
    </source>
</evidence>
<comment type="subcellular location">
    <subcellularLocation>
        <location evidence="1">Membrane</location>
    </subcellularLocation>
</comment>
<dbReference type="InterPro" id="IPR036179">
    <property type="entry name" value="Ig-like_dom_sf"/>
</dbReference>
<dbReference type="AlphaFoldDB" id="A0A671LRI8"/>
<accession>A0A671LRI8</accession>
<dbReference type="GO" id="GO:0005886">
    <property type="term" value="C:plasma membrane"/>
    <property type="evidence" value="ECO:0007669"/>
    <property type="project" value="TreeGrafter"/>
</dbReference>
<dbReference type="Ensembl" id="ENSSANT00000023322.1">
    <property type="protein sequence ID" value="ENSSANP00000021879.1"/>
    <property type="gene ID" value="ENSSANG00000011336.1"/>
</dbReference>
<organism evidence="8 9">
    <name type="scientific">Sinocyclocheilus anshuiensis</name>
    <dbReference type="NCBI Taxonomy" id="1608454"/>
    <lineage>
        <taxon>Eukaryota</taxon>
        <taxon>Metazoa</taxon>
        <taxon>Chordata</taxon>
        <taxon>Craniata</taxon>
        <taxon>Vertebrata</taxon>
        <taxon>Euteleostomi</taxon>
        <taxon>Actinopterygii</taxon>
        <taxon>Neopterygii</taxon>
        <taxon>Teleostei</taxon>
        <taxon>Ostariophysi</taxon>
        <taxon>Cypriniformes</taxon>
        <taxon>Cyprinidae</taxon>
        <taxon>Cyprininae</taxon>
        <taxon>Sinocyclocheilus</taxon>
    </lineage>
</organism>
<keyword evidence="6" id="KW-0732">Signal</keyword>
<keyword evidence="5" id="KW-1133">Transmembrane helix</keyword>
<dbReference type="PROSITE" id="PS50835">
    <property type="entry name" value="IG_LIKE"/>
    <property type="match status" value="2"/>
</dbReference>
<dbReference type="SMART" id="SM00409">
    <property type="entry name" value="IG"/>
    <property type="match status" value="2"/>
</dbReference>
<dbReference type="InterPro" id="IPR007110">
    <property type="entry name" value="Ig-like_dom"/>
</dbReference>
<evidence type="ECO:0000313" key="9">
    <source>
        <dbReference type="Proteomes" id="UP000472260"/>
    </source>
</evidence>
<dbReference type="InterPro" id="IPR050671">
    <property type="entry name" value="CD300_family_receptors"/>
</dbReference>
<feature type="compositionally biased region" description="Polar residues" evidence="4">
    <location>
        <begin position="268"/>
        <end position="304"/>
    </location>
</feature>
<dbReference type="InterPro" id="IPR013106">
    <property type="entry name" value="Ig_V-set"/>
</dbReference>
<dbReference type="SUPFAM" id="SSF48726">
    <property type="entry name" value="Immunoglobulin"/>
    <property type="match status" value="2"/>
</dbReference>
<evidence type="ECO:0000256" key="6">
    <source>
        <dbReference type="SAM" id="SignalP"/>
    </source>
</evidence>
<dbReference type="Gene3D" id="2.60.40.10">
    <property type="entry name" value="Immunoglobulins"/>
    <property type="match status" value="2"/>
</dbReference>
<dbReference type="PANTHER" id="PTHR11860">
    <property type="entry name" value="POLYMERIC-IMMUNOGLOBULIN RECEPTOR"/>
    <property type="match status" value="1"/>
</dbReference>
<evidence type="ECO:0000256" key="1">
    <source>
        <dbReference type="ARBA" id="ARBA00004370"/>
    </source>
</evidence>
<evidence type="ECO:0000256" key="4">
    <source>
        <dbReference type="SAM" id="MobiDB-lite"/>
    </source>
</evidence>
<sequence>MAFLLSTIVLLLGALGTNSLWTVSKITAQSGGSVTIPCHYHQLHKNLEKLWFKGKNWLTCLKLRPTNQEKRTGISFYNSPDELVTTMTMTNLRSSDSNRYWCAVKIRNTFVRTSLELTVTEGTPDLSAASNTVSGEEGGNVTVQCLYSDKFKDTARKWCRSGDLHSCQTAQDIEPSLGAAVQINDTNDGAYTVTLTGLKKTDAGWYWCMAGEVQVPVHINVDSRQLITDANTSPFTFTTAQSFTSSNSLDVHNHNSVVTLLPTTSKLPESTSIQTEKTDQTSTASPKRFHSTTQSSSYPTTMENSKNDPSHSSSTVRTTLTSRSTTPHVGSNSTVTLSSKDLTLEPKTTYESRDLIWVIALVCGALLILMLPVISWKLWSWHMKAITREEATEITTDLHVSKSFRNII</sequence>
<proteinExistence type="predicted"/>
<keyword evidence="2 5" id="KW-0812">Transmembrane</keyword>
<dbReference type="Proteomes" id="UP000472260">
    <property type="component" value="Unassembled WGS sequence"/>
</dbReference>
<gene>
    <name evidence="8" type="primary">si:ch211-264f5.2</name>
</gene>
<dbReference type="InterPro" id="IPR003599">
    <property type="entry name" value="Ig_sub"/>
</dbReference>
<evidence type="ECO:0000256" key="5">
    <source>
        <dbReference type="SAM" id="Phobius"/>
    </source>
</evidence>
<feature type="compositionally biased region" description="Low complexity" evidence="4">
    <location>
        <begin position="310"/>
        <end position="326"/>
    </location>
</feature>
<feature type="chain" id="PRO_5025672993" evidence="6">
    <location>
        <begin position="20"/>
        <end position="408"/>
    </location>
</feature>
<feature type="region of interest" description="Disordered" evidence="4">
    <location>
        <begin position="268"/>
        <end position="335"/>
    </location>
</feature>
<evidence type="ECO:0000313" key="8">
    <source>
        <dbReference type="Ensembl" id="ENSSANP00000021879.1"/>
    </source>
</evidence>
<keyword evidence="3 5" id="KW-0472">Membrane</keyword>
<evidence type="ECO:0000256" key="2">
    <source>
        <dbReference type="ARBA" id="ARBA00022692"/>
    </source>
</evidence>
<dbReference type="PANTHER" id="PTHR11860:SF87">
    <property type="entry name" value="CMRF35-LIKE MOLECULE 8"/>
    <property type="match status" value="1"/>
</dbReference>
<feature type="signal peptide" evidence="6">
    <location>
        <begin position="1"/>
        <end position="19"/>
    </location>
</feature>
<dbReference type="InterPro" id="IPR013783">
    <property type="entry name" value="Ig-like_fold"/>
</dbReference>
<evidence type="ECO:0000259" key="7">
    <source>
        <dbReference type="PROSITE" id="PS50835"/>
    </source>
</evidence>
<feature type="domain" description="Ig-like" evidence="7">
    <location>
        <begin position="124"/>
        <end position="218"/>
    </location>
</feature>
<dbReference type="CDD" id="cd05716">
    <property type="entry name" value="IgV_pIgR_like"/>
    <property type="match status" value="1"/>
</dbReference>
<feature type="transmembrane region" description="Helical" evidence="5">
    <location>
        <begin position="355"/>
        <end position="379"/>
    </location>
</feature>
<feature type="domain" description="Ig-like" evidence="7">
    <location>
        <begin position="6"/>
        <end position="118"/>
    </location>
</feature>
<name>A0A671LRI8_9TELE</name>
<keyword evidence="9" id="KW-1185">Reference proteome</keyword>
<dbReference type="Pfam" id="PF07686">
    <property type="entry name" value="V-set"/>
    <property type="match status" value="2"/>
</dbReference>
<reference evidence="8" key="1">
    <citation type="submission" date="2025-08" db="UniProtKB">
        <authorList>
            <consortium name="Ensembl"/>
        </authorList>
    </citation>
    <scope>IDENTIFICATION</scope>
</reference>